<sequence length="456" mass="50560">MAFFFCGDMIATCKKLLMSLVEEYSSQRAKEIADGQTAKVGLPAAGKKKEKLVTPKAQDLVPLSLVVRGIGAEYPELLDCQHQHNRELNINDDGKMTLSWDADNDANDDGPLVEFCRRALFSDELERFCARSVKAEVDRLNSTRLGVSVSARSEGAAKIQHVGESFESSFRVLCYLLQLFAKSLDTLGSRAHQGEMDITMITMVNDMKEELLLGCGSCLARLVTEYYLFKNAETHCLYFESHQEKGAVNSSPVEHYFQAVSIGTLNFPFLVLRCSSENEIFRCPLKYLRSAFPGSTGSNLAEMWSLCSRDGQGDSSCNYTAGKKLELFVQHLVSNCLSLVGTPFAILNKKTERKVSDARRECIIDRLERSLDREEVVMCAIVLICHQVKSLSIAGSDTINLALKLFEHDAKIPNEVTEAIKGLKSTDTCETINLIARVKKFGLAKNSKSLAAMVKS</sequence>
<evidence type="ECO:0000313" key="2">
    <source>
        <dbReference type="Proteomes" id="UP001530315"/>
    </source>
</evidence>
<dbReference type="AlphaFoldDB" id="A0ABD3P025"/>
<organism evidence="1 2">
    <name type="scientific">Stephanodiscus triporus</name>
    <dbReference type="NCBI Taxonomy" id="2934178"/>
    <lineage>
        <taxon>Eukaryota</taxon>
        <taxon>Sar</taxon>
        <taxon>Stramenopiles</taxon>
        <taxon>Ochrophyta</taxon>
        <taxon>Bacillariophyta</taxon>
        <taxon>Coscinodiscophyceae</taxon>
        <taxon>Thalassiosirophycidae</taxon>
        <taxon>Stephanodiscales</taxon>
        <taxon>Stephanodiscaceae</taxon>
        <taxon>Stephanodiscus</taxon>
    </lineage>
</organism>
<accession>A0ABD3P025</accession>
<dbReference type="Proteomes" id="UP001530315">
    <property type="component" value="Unassembled WGS sequence"/>
</dbReference>
<dbReference type="PANTHER" id="PTHR31057:SF0">
    <property type="entry name" value="E3 UFM1-PROTEIN LIGASE 1"/>
    <property type="match status" value="1"/>
</dbReference>
<keyword evidence="2" id="KW-1185">Reference proteome</keyword>
<evidence type="ECO:0000313" key="1">
    <source>
        <dbReference type="EMBL" id="KAL3780783.1"/>
    </source>
</evidence>
<name>A0ABD3P025_9STRA</name>
<comment type="caution">
    <text evidence="1">The sequence shown here is derived from an EMBL/GenBank/DDBJ whole genome shotgun (WGS) entry which is preliminary data.</text>
</comment>
<protein>
    <submittedName>
        <fullName evidence="1">Uncharacterized protein</fullName>
    </submittedName>
</protein>
<dbReference type="InterPro" id="IPR018611">
    <property type="entry name" value="Ufl1"/>
</dbReference>
<proteinExistence type="predicted"/>
<dbReference type="PANTHER" id="PTHR31057">
    <property type="entry name" value="E3 UFM1-PROTEIN LIGASE 1"/>
    <property type="match status" value="1"/>
</dbReference>
<dbReference type="EMBL" id="JALLAZ020001097">
    <property type="protein sequence ID" value="KAL3780783.1"/>
    <property type="molecule type" value="Genomic_DNA"/>
</dbReference>
<gene>
    <name evidence="1" type="ORF">ACHAW5_004896</name>
</gene>
<reference evidence="1 2" key="1">
    <citation type="submission" date="2024-10" db="EMBL/GenBank/DDBJ databases">
        <title>Updated reference genomes for cyclostephanoid diatoms.</title>
        <authorList>
            <person name="Roberts W.R."/>
            <person name="Alverson A.J."/>
        </authorList>
    </citation>
    <scope>NUCLEOTIDE SEQUENCE [LARGE SCALE GENOMIC DNA]</scope>
    <source>
        <strain evidence="1 2">AJA276-08</strain>
    </source>
</reference>